<dbReference type="RefSeq" id="WP_208262786.1">
    <property type="nucleotide sequence ID" value="NZ_JAGEOJ010000027.1"/>
</dbReference>
<evidence type="ECO:0000313" key="5">
    <source>
        <dbReference type="Proteomes" id="UP000669179"/>
    </source>
</evidence>
<keyword evidence="5" id="KW-1185">Reference proteome</keyword>
<feature type="domain" description="vWA-MoxR associated protein C-terminal" evidence="3">
    <location>
        <begin position="450"/>
        <end position="674"/>
    </location>
</feature>
<dbReference type="Pfam" id="PF19969">
    <property type="entry name" value="VMAP-M8"/>
    <property type="match status" value="1"/>
</dbReference>
<dbReference type="SUPFAM" id="SSF50494">
    <property type="entry name" value="Trypsin-like serine proteases"/>
    <property type="match status" value="1"/>
</dbReference>
<protein>
    <submittedName>
        <fullName evidence="4">Trypsin-like peptidase domain-containing protein</fullName>
    </submittedName>
</protein>
<evidence type="ECO:0000256" key="1">
    <source>
        <dbReference type="SAM" id="MobiDB-lite"/>
    </source>
</evidence>
<dbReference type="InterPro" id="IPR045450">
    <property type="entry name" value="VMAP_C"/>
</dbReference>
<feature type="compositionally biased region" description="Pro residues" evidence="1">
    <location>
        <begin position="392"/>
        <end position="423"/>
    </location>
</feature>
<accession>A0A939PL13</accession>
<dbReference type="InterPro" id="IPR045453">
    <property type="entry name" value="VMAP-M8"/>
</dbReference>
<proteinExistence type="predicted"/>
<evidence type="ECO:0000313" key="4">
    <source>
        <dbReference type="EMBL" id="MBO2454575.1"/>
    </source>
</evidence>
<dbReference type="Gene3D" id="2.40.10.120">
    <property type="match status" value="1"/>
</dbReference>
<dbReference type="Pfam" id="PF20028">
    <property type="entry name" value="VMAP-C"/>
    <property type="match status" value="1"/>
</dbReference>
<feature type="compositionally biased region" description="Gly residues" evidence="1">
    <location>
        <begin position="18"/>
        <end position="32"/>
    </location>
</feature>
<evidence type="ECO:0000259" key="2">
    <source>
        <dbReference type="Pfam" id="PF19969"/>
    </source>
</evidence>
<dbReference type="EMBL" id="JAGEOJ010000027">
    <property type="protein sequence ID" value="MBO2454575.1"/>
    <property type="molecule type" value="Genomic_DNA"/>
</dbReference>
<feature type="region of interest" description="Disordered" evidence="1">
    <location>
        <begin position="1"/>
        <end position="32"/>
    </location>
</feature>
<dbReference type="Proteomes" id="UP000669179">
    <property type="component" value="Unassembled WGS sequence"/>
</dbReference>
<feature type="region of interest" description="Disordered" evidence="1">
    <location>
        <begin position="343"/>
        <end position="424"/>
    </location>
</feature>
<dbReference type="Pfam" id="PF13365">
    <property type="entry name" value="Trypsin_2"/>
    <property type="match status" value="1"/>
</dbReference>
<feature type="compositionally biased region" description="Pro residues" evidence="1">
    <location>
        <begin position="343"/>
        <end position="381"/>
    </location>
</feature>
<organism evidence="4 5">
    <name type="scientific">Actinomadura barringtoniae</name>
    <dbReference type="NCBI Taxonomy" id="1427535"/>
    <lineage>
        <taxon>Bacteria</taxon>
        <taxon>Bacillati</taxon>
        <taxon>Actinomycetota</taxon>
        <taxon>Actinomycetes</taxon>
        <taxon>Streptosporangiales</taxon>
        <taxon>Thermomonosporaceae</taxon>
        <taxon>Actinomadura</taxon>
    </lineage>
</organism>
<evidence type="ECO:0000259" key="3">
    <source>
        <dbReference type="Pfam" id="PF20028"/>
    </source>
</evidence>
<reference evidence="4" key="1">
    <citation type="submission" date="2021-03" db="EMBL/GenBank/DDBJ databases">
        <authorList>
            <person name="Kanchanasin P."/>
            <person name="Saeng-In P."/>
            <person name="Phongsopitanun W."/>
            <person name="Yuki M."/>
            <person name="Kudo T."/>
            <person name="Ohkuma M."/>
            <person name="Tanasupawat S."/>
        </authorList>
    </citation>
    <scope>NUCLEOTIDE SEQUENCE</scope>
    <source>
        <strain evidence="4">GKU 128</strain>
    </source>
</reference>
<dbReference type="PRINTS" id="PR01217">
    <property type="entry name" value="PRICHEXTENSN"/>
</dbReference>
<sequence length="686" mass="73547">MPNLMWRARVRGPSGEDATGGAGGGGGPGGGGAGGLGGGGGLGGAGGPGGGATGAGFLVRHGTVLTCAHVVQGLDEVLVDFPELPAERGTGLTARVERPTDWRAQGDDGDVAVLVLDEPPAMYPARFIAPAELARPVPSAPDNPMGLHTFATYGFPNRREAFGRHASVRCGPHMSLRDEWWQLETVSTEPITKGYSGAAVYDPGTGEIAGMVTEADRTTGTAKMLPVTSLRRHVEDLNDLLPLGWLTAKARQDLRLLLTGMRFTAPLEAEVAEITGRHGAASFRSAWHSAWYIAEGWSPERLGHYLNALQRYMPEHTARRLEAWTRQYVGTASLASFAPYAPAPAPGPTPSPAPGPAPSPAPGPAPAPPHVPAPPPLPPYDPYDSSSTAPDLPLPPEHWPTPPAPTPAPAPPAPMPVPAPGPAPLGRLGPASVIVRLERLTHGDLDLTVHTWIDGAEGPAQPTVRVTKDKVRAAVEEAVAEASRAVVGRDWMIEFAVPEGWLHTPFEEWYIDRANRIPMSMYPVVVRDVERLRPHSIRRDLAHRRWRLLLERGRSEPQPIECDRPPASRAFQDWLTAHGDHCVLVYGTRPAKGWLTAALNTGVPIMLWPRSRCTGPPHDTCPGHLLRTALTEAVQERDPQELPALALKLRGEALAAPREEPHCGRDLTLLWDDPSRLPDPPLAMEV</sequence>
<dbReference type="InterPro" id="IPR009003">
    <property type="entry name" value="Peptidase_S1_PA"/>
</dbReference>
<dbReference type="AlphaFoldDB" id="A0A939PL13"/>
<feature type="compositionally biased region" description="Low complexity" evidence="1">
    <location>
        <begin position="382"/>
        <end position="391"/>
    </location>
</feature>
<comment type="caution">
    <text evidence="4">The sequence shown here is derived from an EMBL/GenBank/DDBJ whole genome shotgun (WGS) entry which is preliminary data.</text>
</comment>
<name>A0A939PL13_9ACTN</name>
<feature type="domain" description="vWA-MoxR associated protein middle region 8" evidence="2">
    <location>
        <begin position="239"/>
        <end position="331"/>
    </location>
</feature>
<gene>
    <name evidence="4" type="ORF">J4573_46330</name>
</gene>